<comment type="caution">
    <text evidence="1">The sequence shown here is derived from an EMBL/GenBank/DDBJ whole genome shotgun (WGS) entry which is preliminary data.</text>
</comment>
<dbReference type="AlphaFoldDB" id="A0AAV9TAS5"/>
<proteinExistence type="predicted"/>
<organism evidence="1 2">
    <name type="scientific">Colletotrichum tabaci</name>
    <dbReference type="NCBI Taxonomy" id="1209068"/>
    <lineage>
        <taxon>Eukaryota</taxon>
        <taxon>Fungi</taxon>
        <taxon>Dikarya</taxon>
        <taxon>Ascomycota</taxon>
        <taxon>Pezizomycotina</taxon>
        <taxon>Sordariomycetes</taxon>
        <taxon>Hypocreomycetidae</taxon>
        <taxon>Glomerellales</taxon>
        <taxon>Glomerellaceae</taxon>
        <taxon>Colletotrichum</taxon>
        <taxon>Colletotrichum destructivum species complex</taxon>
    </lineage>
</organism>
<name>A0AAV9TAS5_9PEZI</name>
<gene>
    <name evidence="1" type="ORF">QIS74_07265</name>
</gene>
<dbReference type="Proteomes" id="UP001327957">
    <property type="component" value="Unassembled WGS sequence"/>
</dbReference>
<protein>
    <submittedName>
        <fullName evidence="1">Uncharacterized protein</fullName>
    </submittedName>
</protein>
<evidence type="ECO:0000313" key="2">
    <source>
        <dbReference type="Proteomes" id="UP001327957"/>
    </source>
</evidence>
<evidence type="ECO:0000313" key="1">
    <source>
        <dbReference type="EMBL" id="KAK6217151.1"/>
    </source>
</evidence>
<reference evidence="1 2" key="1">
    <citation type="submission" date="2023-04" db="EMBL/GenBank/DDBJ databases">
        <title>Colletotrichum tabacum stain YC1 causing leaf anthracnose on Nicotiana tabacum(L.) cv.</title>
        <authorList>
            <person name="Ji Z."/>
            <person name="Wang M."/>
            <person name="Zhang J."/>
            <person name="Wang N."/>
            <person name="Zhou Z."/>
        </authorList>
    </citation>
    <scope>NUCLEOTIDE SEQUENCE [LARGE SCALE GENOMIC DNA]</scope>
    <source>
        <strain evidence="1 2">YC1</strain>
    </source>
</reference>
<keyword evidence="2" id="KW-1185">Reference proteome</keyword>
<dbReference type="EMBL" id="JASAOK010000039">
    <property type="protein sequence ID" value="KAK6217151.1"/>
    <property type="molecule type" value="Genomic_DNA"/>
</dbReference>
<accession>A0AAV9TAS5</accession>
<sequence>MDYFFQLLRVEELEWARNELLVMLAAMPEGDDEEKHNRIFHVLRILSKDKPELVARPPYSSLQRQIKFLR</sequence>